<reference evidence="3 4" key="1">
    <citation type="journal article" date="2011" name="Nat. Biotechnol.">
        <title>Comparative genomic analysis of the thermophilic biomass-degrading fungi Myceliophthora thermophila and Thielavia terrestris.</title>
        <authorList>
            <person name="Berka R.M."/>
            <person name="Grigoriev I.V."/>
            <person name="Otillar R."/>
            <person name="Salamov A."/>
            <person name="Grimwood J."/>
            <person name="Reid I."/>
            <person name="Ishmael N."/>
            <person name="John T."/>
            <person name="Darmond C."/>
            <person name="Moisan M.-C."/>
            <person name="Henrissat B."/>
            <person name="Coutinho P.M."/>
            <person name="Lombard V."/>
            <person name="Natvig D.O."/>
            <person name="Lindquist E."/>
            <person name="Schmutz J."/>
            <person name="Lucas S."/>
            <person name="Harris P."/>
            <person name="Powlowski J."/>
            <person name="Bellemare A."/>
            <person name="Taylor D."/>
            <person name="Butler G."/>
            <person name="de Vries R.P."/>
            <person name="Allijn I.E."/>
            <person name="van den Brink J."/>
            <person name="Ushinsky S."/>
            <person name="Storms R."/>
            <person name="Powell A.J."/>
            <person name="Paulsen I.T."/>
            <person name="Elbourne L.D.H."/>
            <person name="Baker S.E."/>
            <person name="Magnuson J."/>
            <person name="LaBoissiere S."/>
            <person name="Clutterbuck A.J."/>
            <person name="Martinez D."/>
            <person name="Wogulis M."/>
            <person name="de Leon A.L."/>
            <person name="Rey M.W."/>
            <person name="Tsang A."/>
        </authorList>
    </citation>
    <scope>NUCLEOTIDE SEQUENCE [LARGE SCALE GENOMIC DNA]</scope>
    <source>
        <strain evidence="4">ATCC 38088 / NRRL 8126</strain>
    </source>
</reference>
<dbReference type="EMBL" id="CP003013">
    <property type="protein sequence ID" value="AEO70138.1"/>
    <property type="molecule type" value="Genomic_DNA"/>
</dbReference>
<feature type="region of interest" description="Disordered" evidence="1">
    <location>
        <begin position="694"/>
        <end position="791"/>
    </location>
</feature>
<sequence>MSGKGNPQAQDPPTDSAATEGSTKPGHTGVASQRSITPKGTLFTNLGEAHQAITSRLASRSRSPGNRVPNTFAQPSSSASDDVSDCTSSSMGPSGARHMEFAEPSRSAHQQCPTFFDMSGPAGGLGTSLTPTDPSPVVSSLALSSSKSDNPIKGNLDSDATKALACSDALEAESTEDSIYEHYSPFSMVEPCSSAQPRQGIANGDAHPSEEYWYYSKAGSRGGTGPSSGIRQADAYTDSEKNRQQMSVPVSTWHQTSLPEFPPSAPRSLWIPPLVLKSYLDHLEDGETSHGGVSNSGLSAGGTTDSDEDPFKYDRGPFTVFLHPSKEREVSAALRCVSGNSTASAMGVVEPVPSREPATPQPVESKKPFLNKRQPPIVDYDWDTDSKHNEVKVSIRSPPLPPNAPVPPVIGLGRLDQNPDSERRKDDAQTLTSDGADWETVATSLVHYDNNRDQTSSSRFWETHPAKVTGSSIADYSDTSSIKTRQCDVRSSIEQIPQPPRAIYAPRSRFGRTLEDVGAPVFLPRPRIHRVNGYLPNPNRIFSDPTTSSIGNSTTGASAGEPSASMRPQSDRKLAQRQNQHLNAEEEPDSRFRSLDSLSSTNNGQSSATNGNQALSSFSRDRNQLGERKPGWDQQLHENNEDMLPSPMPHESSAGVGQQGHNLTGSDQFDNSFGPKSATLFSFPLISLEEAARREALKSRDPDSCTPTSGGGTQKNSSMLSKAPQMTTPPALPAAHSRRRTISMAQDRQSTGYDTGTSNRTSDQSTTPLVTGGSAMSRSFRNPFGTAHTSLRNNQALPTQPSIFDSPRLIAHDRRGASRGISLAETAREFASFHAGAAPSGHHATEDGHLPREARQRRQIWYYVMCCLSILPFVAPLVYCGVLDAALSWCTRGEATRLSPKQRGRILFLGLSALIFWLCIVGAVTAVAWINNAHG</sequence>
<feature type="compositionally biased region" description="Pro residues" evidence="1">
    <location>
        <begin position="398"/>
        <end position="408"/>
    </location>
</feature>
<dbReference type="OrthoDB" id="5353066at2759"/>
<feature type="compositionally biased region" description="Polar residues" evidence="1">
    <location>
        <begin position="743"/>
        <end position="780"/>
    </location>
</feature>
<feature type="region of interest" description="Disordered" evidence="1">
    <location>
        <begin position="216"/>
        <end position="241"/>
    </location>
</feature>
<name>G2REG6_THETT</name>
<evidence type="ECO:0000256" key="2">
    <source>
        <dbReference type="SAM" id="Phobius"/>
    </source>
</evidence>
<keyword evidence="4" id="KW-1185">Reference proteome</keyword>
<proteinExistence type="predicted"/>
<feature type="compositionally biased region" description="Polar residues" evidence="1">
    <location>
        <begin position="601"/>
        <end position="618"/>
    </location>
</feature>
<dbReference type="STRING" id="578455.G2REG6"/>
<keyword evidence="2" id="KW-1133">Transmembrane helix</keyword>
<feature type="transmembrane region" description="Helical" evidence="2">
    <location>
        <begin position="906"/>
        <end position="930"/>
    </location>
</feature>
<dbReference type="AlphaFoldDB" id="G2REG6"/>
<feature type="compositionally biased region" description="Low complexity" evidence="1">
    <location>
        <begin position="135"/>
        <end position="148"/>
    </location>
</feature>
<feature type="compositionally biased region" description="Polar residues" evidence="1">
    <location>
        <begin position="1"/>
        <end position="22"/>
    </location>
</feature>
<keyword evidence="2" id="KW-0472">Membrane</keyword>
<feature type="region of interest" description="Disordered" evidence="1">
    <location>
        <begin position="351"/>
        <end position="436"/>
    </location>
</feature>
<feature type="compositionally biased region" description="Polar residues" evidence="1">
    <location>
        <begin position="655"/>
        <end position="671"/>
    </location>
</feature>
<feature type="compositionally biased region" description="Polar residues" evidence="1">
    <location>
        <begin position="30"/>
        <end position="44"/>
    </location>
</feature>
<dbReference type="Proteomes" id="UP000008181">
    <property type="component" value="Chromosome 5"/>
</dbReference>
<organism evidence="3 4">
    <name type="scientific">Thermothielavioides terrestris (strain ATCC 38088 / NRRL 8126)</name>
    <name type="common">Thielavia terrestris</name>
    <dbReference type="NCBI Taxonomy" id="578455"/>
    <lineage>
        <taxon>Eukaryota</taxon>
        <taxon>Fungi</taxon>
        <taxon>Dikarya</taxon>
        <taxon>Ascomycota</taxon>
        <taxon>Pezizomycotina</taxon>
        <taxon>Sordariomycetes</taxon>
        <taxon>Sordariomycetidae</taxon>
        <taxon>Sordariales</taxon>
        <taxon>Chaetomiaceae</taxon>
        <taxon>Thermothielavioides</taxon>
        <taxon>Thermothielavioides terrestris</taxon>
    </lineage>
</organism>
<evidence type="ECO:0000256" key="1">
    <source>
        <dbReference type="SAM" id="MobiDB-lite"/>
    </source>
</evidence>
<feature type="region of interest" description="Disordered" evidence="1">
    <location>
        <begin position="287"/>
        <end position="308"/>
    </location>
</feature>
<feature type="transmembrane region" description="Helical" evidence="2">
    <location>
        <begin position="860"/>
        <end position="885"/>
    </location>
</feature>
<feature type="compositionally biased region" description="Polar residues" evidence="1">
    <location>
        <begin position="291"/>
        <end position="304"/>
    </location>
</feature>
<gene>
    <name evidence="3" type="ORF">THITE_115141</name>
</gene>
<evidence type="ECO:0000313" key="3">
    <source>
        <dbReference type="EMBL" id="AEO70138.1"/>
    </source>
</evidence>
<dbReference type="KEGG" id="ttt:THITE_115141"/>
<feature type="compositionally biased region" description="Polar residues" evidence="1">
    <location>
        <begin position="544"/>
        <end position="557"/>
    </location>
</feature>
<dbReference type="GeneID" id="11519721"/>
<evidence type="ECO:0000313" key="4">
    <source>
        <dbReference type="Proteomes" id="UP000008181"/>
    </source>
</evidence>
<feature type="compositionally biased region" description="Basic and acidic residues" evidence="1">
    <location>
        <begin position="384"/>
        <end position="393"/>
    </location>
</feature>
<dbReference type="HOGENOM" id="CLU_289835_0_0_1"/>
<feature type="compositionally biased region" description="Basic and acidic residues" evidence="1">
    <location>
        <begin position="694"/>
        <end position="703"/>
    </location>
</feature>
<accession>G2REG6</accession>
<feature type="compositionally biased region" description="Polar residues" evidence="1">
    <location>
        <begin position="714"/>
        <end position="728"/>
    </location>
</feature>
<feature type="region of interest" description="Disordered" evidence="1">
    <location>
        <begin position="530"/>
        <end position="671"/>
    </location>
</feature>
<feature type="compositionally biased region" description="Basic and acidic residues" evidence="1">
    <location>
        <begin position="619"/>
        <end position="640"/>
    </location>
</feature>
<feature type="region of interest" description="Disordered" evidence="1">
    <location>
        <begin position="1"/>
        <end position="159"/>
    </location>
</feature>
<dbReference type="RefSeq" id="XP_003656474.1">
    <property type="nucleotide sequence ID" value="XM_003656426.1"/>
</dbReference>
<keyword evidence="2" id="KW-0812">Transmembrane</keyword>
<protein>
    <submittedName>
        <fullName evidence="3">Uncharacterized protein</fullName>
    </submittedName>
</protein>
<dbReference type="eggNOG" id="ENOG502RAX3">
    <property type="taxonomic scope" value="Eukaryota"/>
</dbReference>
<feature type="compositionally biased region" description="Polar residues" evidence="1">
    <location>
        <begin position="52"/>
        <end position="92"/>
    </location>
</feature>